<dbReference type="AlphaFoldDB" id="A0A4R1HZK1"/>
<dbReference type="RefSeq" id="WP_132432316.1">
    <property type="nucleotide sequence ID" value="NZ_SMFZ01000002.1"/>
</dbReference>
<gene>
    <name evidence="6" type="ORF">EV378_7053</name>
</gene>
<evidence type="ECO:0000256" key="1">
    <source>
        <dbReference type="ARBA" id="ARBA00022679"/>
    </source>
</evidence>
<dbReference type="Proteomes" id="UP000295560">
    <property type="component" value="Unassembled WGS sequence"/>
</dbReference>
<evidence type="ECO:0000313" key="6">
    <source>
        <dbReference type="EMBL" id="TCK23042.1"/>
    </source>
</evidence>
<protein>
    <recommendedName>
        <fullName evidence="5">Maltokinase N-terminal cap domain-containing protein</fullName>
    </recommendedName>
</protein>
<evidence type="ECO:0000256" key="4">
    <source>
        <dbReference type="ARBA" id="ARBA00022840"/>
    </source>
</evidence>
<comment type="caution">
    <text evidence="6">The sequence shown here is derived from an EMBL/GenBank/DDBJ whole genome shotgun (WGS) entry which is preliminary data.</text>
</comment>
<organism evidence="6 7">
    <name type="scientific">Pseudonocardia endophytica</name>
    <dbReference type="NCBI Taxonomy" id="401976"/>
    <lineage>
        <taxon>Bacteria</taxon>
        <taxon>Bacillati</taxon>
        <taxon>Actinomycetota</taxon>
        <taxon>Actinomycetes</taxon>
        <taxon>Pseudonocardiales</taxon>
        <taxon>Pseudonocardiaceae</taxon>
        <taxon>Pseudonocardia</taxon>
    </lineage>
</organism>
<sequence>MAVIYEAELTPGKYDLLAGWLPSKPWAAGATELERVGAYRFDDPAGEVGIETHVVRAGTATLHIPVTYRARKPFGMDDHLIGTTEHSVLGTRYVYDGCGDHVYLTALATTVLTGGEQAPVLIKQASGLEMPRDPDVLVRGATSTEIDVPRFARVTLVEDGTSTTVQAGAVDVIVARVLPDGVDAANRPALTGTWPGQDAPVVLAVIEETA</sequence>
<dbReference type="EMBL" id="SMFZ01000002">
    <property type="protein sequence ID" value="TCK23042.1"/>
    <property type="molecule type" value="Genomic_DNA"/>
</dbReference>
<keyword evidence="4" id="KW-0067">ATP-binding</keyword>
<evidence type="ECO:0000256" key="2">
    <source>
        <dbReference type="ARBA" id="ARBA00022741"/>
    </source>
</evidence>
<reference evidence="6 7" key="1">
    <citation type="submission" date="2019-03" db="EMBL/GenBank/DDBJ databases">
        <title>Sequencing the genomes of 1000 actinobacteria strains.</title>
        <authorList>
            <person name="Klenk H.-P."/>
        </authorList>
    </citation>
    <scope>NUCLEOTIDE SEQUENCE [LARGE SCALE GENOMIC DNA]</scope>
    <source>
        <strain evidence="6 7">DSM 44969</strain>
    </source>
</reference>
<dbReference type="GO" id="GO:0005524">
    <property type="term" value="F:ATP binding"/>
    <property type="evidence" value="ECO:0007669"/>
    <property type="project" value="UniProtKB-KW"/>
</dbReference>
<keyword evidence="2" id="KW-0547">Nucleotide-binding</keyword>
<feature type="domain" description="Maltokinase N-terminal cap" evidence="5">
    <location>
        <begin position="20"/>
        <end position="100"/>
    </location>
</feature>
<evidence type="ECO:0000313" key="7">
    <source>
        <dbReference type="Proteomes" id="UP000295560"/>
    </source>
</evidence>
<keyword evidence="1" id="KW-0808">Transferase</keyword>
<keyword evidence="7" id="KW-1185">Reference proteome</keyword>
<proteinExistence type="predicted"/>
<accession>A0A4R1HZK1</accession>
<dbReference type="GO" id="GO:0016301">
    <property type="term" value="F:kinase activity"/>
    <property type="evidence" value="ECO:0007669"/>
    <property type="project" value="UniProtKB-KW"/>
</dbReference>
<keyword evidence="3" id="KW-0418">Kinase</keyword>
<evidence type="ECO:0000256" key="3">
    <source>
        <dbReference type="ARBA" id="ARBA00022777"/>
    </source>
</evidence>
<evidence type="ECO:0000259" key="5">
    <source>
        <dbReference type="Pfam" id="PF18085"/>
    </source>
</evidence>
<dbReference type="Pfam" id="PF18085">
    <property type="entry name" value="Mak_N_cap"/>
    <property type="match status" value="1"/>
</dbReference>
<dbReference type="InterPro" id="IPR040999">
    <property type="entry name" value="Mak_N_cap"/>
</dbReference>
<name>A0A4R1HZK1_PSEEN</name>
<dbReference type="OrthoDB" id="3787729at2"/>